<proteinExistence type="predicted"/>
<dbReference type="Proteomes" id="UP000730618">
    <property type="component" value="Unassembled WGS sequence"/>
</dbReference>
<dbReference type="PROSITE" id="PS51099">
    <property type="entry name" value="PTS_EIIB_TYPE_2"/>
    <property type="match status" value="1"/>
</dbReference>
<dbReference type="Pfam" id="PF00874">
    <property type="entry name" value="PRD"/>
    <property type="match status" value="1"/>
</dbReference>
<keyword evidence="1" id="KW-0805">Transcription regulation</keyword>
<dbReference type="InterPro" id="IPR050661">
    <property type="entry name" value="BglG_antiterminators"/>
</dbReference>
<dbReference type="PANTHER" id="PTHR30185">
    <property type="entry name" value="CRYPTIC BETA-GLUCOSIDE BGL OPERON ANTITERMINATOR"/>
    <property type="match status" value="1"/>
</dbReference>
<dbReference type="InterPro" id="IPR013011">
    <property type="entry name" value="PTS_EIIB_2"/>
</dbReference>
<feature type="domain" description="PRD" evidence="5">
    <location>
        <begin position="303"/>
        <end position="408"/>
    </location>
</feature>
<comment type="caution">
    <text evidence="6">The sequence shown here is derived from an EMBL/GenBank/DDBJ whole genome shotgun (WGS) entry which is preliminary data.</text>
</comment>
<evidence type="ECO:0000256" key="1">
    <source>
        <dbReference type="ARBA" id="ARBA00023015"/>
    </source>
</evidence>
<evidence type="ECO:0000313" key="7">
    <source>
        <dbReference type="Proteomes" id="UP000730618"/>
    </source>
</evidence>
<protein>
    <submittedName>
        <fullName evidence="6">Transcriptional regulator MtlR</fullName>
    </submittedName>
</protein>
<dbReference type="CDD" id="cd05568">
    <property type="entry name" value="PTS_IIB_bgl_like"/>
    <property type="match status" value="1"/>
</dbReference>
<feature type="domain" description="PTS EIIA type-2" evidence="3">
    <location>
        <begin position="534"/>
        <end position="678"/>
    </location>
</feature>
<dbReference type="PANTHER" id="PTHR30185:SF18">
    <property type="entry name" value="TRANSCRIPTIONAL REGULATOR MTLR"/>
    <property type="match status" value="1"/>
</dbReference>
<keyword evidence="2" id="KW-0804">Transcription</keyword>
<reference evidence="6 7" key="1">
    <citation type="submission" date="2021-06" db="EMBL/GenBank/DDBJ databases">
        <authorList>
            <person name="Criscuolo A."/>
        </authorList>
    </citation>
    <scope>NUCLEOTIDE SEQUENCE [LARGE SCALE GENOMIC DNA]</scope>
    <source>
        <strain evidence="7">CIP 111802</strain>
    </source>
</reference>
<dbReference type="Pfam" id="PF08279">
    <property type="entry name" value="HTH_11"/>
    <property type="match status" value="1"/>
</dbReference>
<dbReference type="InterPro" id="IPR002178">
    <property type="entry name" value="PTS_EIIA_type-2_dom"/>
</dbReference>
<evidence type="ECO:0000259" key="5">
    <source>
        <dbReference type="PROSITE" id="PS51372"/>
    </source>
</evidence>
<gene>
    <name evidence="6" type="primary">mtlR</name>
    <name evidence="6" type="ORF">PAECIP111802_05654</name>
</gene>
<accession>A0ABN7TSI3</accession>
<dbReference type="InterPro" id="IPR011608">
    <property type="entry name" value="PRD"/>
</dbReference>
<dbReference type="EMBL" id="CAJVCE010000021">
    <property type="protein sequence ID" value="CAG7654022.1"/>
    <property type="molecule type" value="Genomic_DNA"/>
</dbReference>
<sequence>MSISSRTRRIIELLLRSDQELTAAHIAAEIQMSSRTVHRELATVEDILHEHGVELFKKSGLGIRLHGDESALARLAQLVSVSEDIEFSPEERQLYVICLLLESIEPIKLYALAHELKVTVPTISSDLDELDGFVHKFGVVLTRRRGYGVELSGPEEQLRDMIRQLIQLRIDDTELIATREEHLVHPLDRQLFALAGKSEMEAVETILWSWEEKWAGRLSENSYTELLIRLSIALRRIRAGKTVVAQYAAEQGTVLASHREADAIYLTGLLSERMQLALSPAESAYISRLLRLAQAEDLSLLPADDLALTEKVRLLIQYVQGVMGADYGNDRSLREGLFYHMKDALQRLNDGQNIRNPLLDQIKKDYTVLFGIVREAADRVLSDVVVPDEEVGFLVMHFGASLERLKQLRRDVRAILVCSSGIGSSKLLQIRLQKELPQIQIVGRVSWYEASRTEKDKYDLIISTVDLPLDPGQYMKVSPLLTEGEADRLRSFVQAALDRKRTEVFIPEDYVPSEVSAFERLLSLKTTLDEMVNLIAQFKVIRLDEQSGELPLILHEACRYEEARGVLTDASLVTQRLVQREQSGSQIIPGTEVALFHTRSEEITRSSLSLYRLGTPLMVDTEPRARLSQFLLMLAPRTLPKEILEVLSEISAMLLDTEMIDLLETGEEAEIRDYLTIHLKIFFNTKTEASEM</sequence>
<evidence type="ECO:0000256" key="2">
    <source>
        <dbReference type="ARBA" id="ARBA00023163"/>
    </source>
</evidence>
<dbReference type="InterPro" id="IPR013196">
    <property type="entry name" value="HTH_11"/>
</dbReference>
<dbReference type="RefSeq" id="WP_218101862.1">
    <property type="nucleotide sequence ID" value="NZ_CAJVCE010000021.1"/>
</dbReference>
<feature type="domain" description="PTS EIIB type-2" evidence="4">
    <location>
        <begin position="412"/>
        <end position="501"/>
    </location>
</feature>
<evidence type="ECO:0000313" key="6">
    <source>
        <dbReference type="EMBL" id="CAG7654022.1"/>
    </source>
</evidence>
<dbReference type="PROSITE" id="PS51372">
    <property type="entry name" value="PRD_2"/>
    <property type="match status" value="1"/>
</dbReference>
<dbReference type="Pfam" id="PF00359">
    <property type="entry name" value="PTS_EIIA_2"/>
    <property type="match status" value="1"/>
</dbReference>
<evidence type="ECO:0000259" key="4">
    <source>
        <dbReference type="PROSITE" id="PS51099"/>
    </source>
</evidence>
<name>A0ABN7TSI3_9BACL</name>
<organism evidence="6 7">
    <name type="scientific">Paenibacillus allorhizosphaerae</name>
    <dbReference type="NCBI Taxonomy" id="2849866"/>
    <lineage>
        <taxon>Bacteria</taxon>
        <taxon>Bacillati</taxon>
        <taxon>Bacillota</taxon>
        <taxon>Bacilli</taxon>
        <taxon>Bacillales</taxon>
        <taxon>Paenibacillaceae</taxon>
        <taxon>Paenibacillus</taxon>
    </lineage>
</organism>
<keyword evidence="7" id="KW-1185">Reference proteome</keyword>
<evidence type="ECO:0000259" key="3">
    <source>
        <dbReference type="PROSITE" id="PS51094"/>
    </source>
</evidence>
<dbReference type="PROSITE" id="PS51094">
    <property type="entry name" value="PTS_EIIA_TYPE_2"/>
    <property type="match status" value="1"/>
</dbReference>